<evidence type="ECO:0000313" key="1">
    <source>
        <dbReference type="EMBL" id="KAF8731325.1"/>
    </source>
</evidence>
<protein>
    <submittedName>
        <fullName evidence="1">Uncharacterized protein</fullName>
    </submittedName>
</protein>
<comment type="caution">
    <text evidence="1">The sequence shown here is derived from an EMBL/GenBank/DDBJ whole genome shotgun (WGS) entry which is preliminary data.</text>
</comment>
<keyword evidence="2" id="KW-1185">Reference proteome</keyword>
<name>A0A835KKZ2_9POAL</name>
<dbReference type="OrthoDB" id="1880850at2759"/>
<dbReference type="EMBL" id="JACEFO010001608">
    <property type="protein sequence ID" value="KAF8731325.1"/>
    <property type="molecule type" value="Genomic_DNA"/>
</dbReference>
<reference evidence="1" key="1">
    <citation type="submission" date="2020-07" db="EMBL/GenBank/DDBJ databases">
        <title>Genome sequence and genetic diversity analysis of an under-domesticated orphan crop, white fonio (Digitaria exilis).</title>
        <authorList>
            <person name="Bennetzen J.L."/>
            <person name="Chen S."/>
            <person name="Ma X."/>
            <person name="Wang X."/>
            <person name="Yssel A.E.J."/>
            <person name="Chaluvadi S.R."/>
            <person name="Johnson M."/>
            <person name="Gangashetty P."/>
            <person name="Hamidou F."/>
            <person name="Sanogo M.D."/>
            <person name="Zwaenepoel A."/>
            <person name="Wallace J."/>
            <person name="Van De Peer Y."/>
            <person name="Van Deynze A."/>
        </authorList>
    </citation>
    <scope>NUCLEOTIDE SEQUENCE</scope>
    <source>
        <tissue evidence="1">Leaves</tissue>
    </source>
</reference>
<proteinExistence type="predicted"/>
<organism evidence="1 2">
    <name type="scientific">Digitaria exilis</name>
    <dbReference type="NCBI Taxonomy" id="1010633"/>
    <lineage>
        <taxon>Eukaryota</taxon>
        <taxon>Viridiplantae</taxon>
        <taxon>Streptophyta</taxon>
        <taxon>Embryophyta</taxon>
        <taxon>Tracheophyta</taxon>
        <taxon>Spermatophyta</taxon>
        <taxon>Magnoliopsida</taxon>
        <taxon>Liliopsida</taxon>
        <taxon>Poales</taxon>
        <taxon>Poaceae</taxon>
        <taxon>PACMAD clade</taxon>
        <taxon>Panicoideae</taxon>
        <taxon>Panicodae</taxon>
        <taxon>Paniceae</taxon>
        <taxon>Anthephorinae</taxon>
        <taxon>Digitaria</taxon>
    </lineage>
</organism>
<dbReference type="AlphaFoldDB" id="A0A835KKZ2"/>
<evidence type="ECO:0000313" key="2">
    <source>
        <dbReference type="Proteomes" id="UP000636709"/>
    </source>
</evidence>
<sequence>MGARAMEMKKVYVTLMALFDVLEILVEQSPTDRLHRQILEEVIKIELMTTCLFLIVNDCCAITLYLCPIQIKRVKRSDAALRGELITYNIVPLDAPSSVVNIIGFFPEVRIFSLDSDMVSKT</sequence>
<gene>
    <name evidence="1" type="ORF">HU200_016379</name>
</gene>
<dbReference type="Proteomes" id="UP000636709">
    <property type="component" value="Unassembled WGS sequence"/>
</dbReference>
<accession>A0A835KKZ2</accession>